<feature type="transmembrane region" description="Helical" evidence="7">
    <location>
        <begin position="102"/>
        <end position="122"/>
    </location>
</feature>
<comment type="catalytic activity">
    <reaction evidence="7">
        <text>L-cysteinyl-[prolipoprotein] + a 1,2-diacyl-sn-glycero-3-phospho-(1'-sn-glycerol) = an S-1,2-diacyl-sn-glyceryl-L-cysteinyl-[prolipoprotein] + sn-glycerol 1-phosphate + H(+)</text>
        <dbReference type="Rhea" id="RHEA:56712"/>
        <dbReference type="Rhea" id="RHEA-COMP:14679"/>
        <dbReference type="Rhea" id="RHEA-COMP:14680"/>
        <dbReference type="ChEBI" id="CHEBI:15378"/>
        <dbReference type="ChEBI" id="CHEBI:29950"/>
        <dbReference type="ChEBI" id="CHEBI:57685"/>
        <dbReference type="ChEBI" id="CHEBI:64716"/>
        <dbReference type="ChEBI" id="CHEBI:140658"/>
        <dbReference type="EC" id="2.5.1.145"/>
    </reaction>
</comment>
<feature type="transmembrane region" description="Helical" evidence="7">
    <location>
        <begin position="222"/>
        <end position="240"/>
    </location>
</feature>
<dbReference type="OrthoDB" id="871140at2"/>
<dbReference type="GO" id="GO:0042158">
    <property type="term" value="P:lipoprotein biosynthetic process"/>
    <property type="evidence" value="ECO:0007669"/>
    <property type="project" value="UniProtKB-UniRule"/>
</dbReference>
<dbReference type="Proteomes" id="UP000238442">
    <property type="component" value="Chromosome"/>
</dbReference>
<dbReference type="KEGG" id="aue:C5O00_01940"/>
<keyword evidence="6 7" id="KW-0472">Membrane</keyword>
<feature type="transmembrane region" description="Helical" evidence="7">
    <location>
        <begin position="16"/>
        <end position="37"/>
    </location>
</feature>
<sequence length="310" mass="35780">MHFLSFTWNPIEGIDLGFFMIRFYSLSYVIAFIVGWFIMKRFFKNENISMEKLDSLFIYMVVAILVGARLGHVIFYEPETILEDPLSVILPFKTVPEFEFTGFRGLASHGAAIGIIIALIYYNRKKLKFPVLWIFDRVVITVSIGAVFVRLGNFMNSEIVGRPVGDSPLGVRLVRNADDMHPQTAMKLTGLNDPNAAYNAIANDPKFAEILESIPYRHATQLYEATGYLITFLILWYIYWKTSKKENLGYIFGWFLILLFSTRVIVEFFKEAQVDERAEWFLNTGQWLSIPFIIVGIFILLQSKNKKFTP</sequence>
<evidence type="ECO:0000256" key="5">
    <source>
        <dbReference type="ARBA" id="ARBA00022989"/>
    </source>
</evidence>
<reference evidence="8 9" key="1">
    <citation type="submission" date="2018-02" db="EMBL/GenBank/DDBJ databases">
        <title>Genomic analysis of the strain RR4-38 isolated from a seawater recirculating aquaculture system.</title>
        <authorList>
            <person name="Kim Y.-S."/>
            <person name="Jang Y.H."/>
            <person name="Kim K.-H."/>
        </authorList>
    </citation>
    <scope>NUCLEOTIDE SEQUENCE [LARGE SCALE GENOMIC DNA]</scope>
    <source>
        <strain evidence="8 9">RR4-38</strain>
    </source>
</reference>
<evidence type="ECO:0000313" key="8">
    <source>
        <dbReference type="EMBL" id="AVI49991.1"/>
    </source>
</evidence>
<dbReference type="UniPathway" id="UPA00664"/>
<gene>
    <name evidence="7 8" type="primary">lgt</name>
    <name evidence="8" type="ORF">C5O00_01940</name>
</gene>
<proteinExistence type="inferred from homology"/>
<dbReference type="AlphaFoldDB" id="A0A2S0HTH5"/>
<dbReference type="Pfam" id="PF01790">
    <property type="entry name" value="LGT"/>
    <property type="match status" value="1"/>
</dbReference>
<comment type="pathway">
    <text evidence="7">Protein modification; lipoprotein biosynthesis (diacylglyceryl transfer).</text>
</comment>
<keyword evidence="5 7" id="KW-1133">Transmembrane helix</keyword>
<comment type="similarity">
    <text evidence="1 7">Belongs to the Lgt family.</text>
</comment>
<feature type="transmembrane region" description="Helical" evidence="7">
    <location>
        <begin position="134"/>
        <end position="152"/>
    </location>
</feature>
<evidence type="ECO:0000256" key="4">
    <source>
        <dbReference type="ARBA" id="ARBA00022692"/>
    </source>
</evidence>
<keyword evidence="4 7" id="KW-0812">Transmembrane</keyword>
<evidence type="ECO:0000256" key="1">
    <source>
        <dbReference type="ARBA" id="ARBA00007150"/>
    </source>
</evidence>
<keyword evidence="8" id="KW-0449">Lipoprotein</keyword>
<keyword evidence="9" id="KW-1185">Reference proteome</keyword>
<dbReference type="PANTHER" id="PTHR30589:SF0">
    <property type="entry name" value="PHOSPHATIDYLGLYCEROL--PROLIPOPROTEIN DIACYLGLYCERYL TRANSFERASE"/>
    <property type="match status" value="1"/>
</dbReference>
<comment type="subcellular location">
    <subcellularLocation>
        <location evidence="7">Cell membrane</location>
        <topology evidence="7">Multi-pass membrane protein</topology>
    </subcellularLocation>
</comment>
<dbReference type="RefSeq" id="WP_105214433.1">
    <property type="nucleotide sequence ID" value="NZ_CP027062.1"/>
</dbReference>
<dbReference type="GO" id="GO:0005886">
    <property type="term" value="C:plasma membrane"/>
    <property type="evidence" value="ECO:0007669"/>
    <property type="project" value="UniProtKB-SubCell"/>
</dbReference>
<dbReference type="InterPro" id="IPR001640">
    <property type="entry name" value="Lgt"/>
</dbReference>
<evidence type="ECO:0000256" key="2">
    <source>
        <dbReference type="ARBA" id="ARBA00022475"/>
    </source>
</evidence>
<feature type="transmembrane region" description="Helical" evidence="7">
    <location>
        <begin position="57"/>
        <end position="76"/>
    </location>
</feature>
<protein>
    <recommendedName>
        <fullName evidence="7">Phosphatidylglycerol--prolipoprotein diacylglyceryl transferase</fullName>
        <ecNumber evidence="7">2.5.1.145</ecNumber>
    </recommendedName>
</protein>
<evidence type="ECO:0000313" key="9">
    <source>
        <dbReference type="Proteomes" id="UP000238442"/>
    </source>
</evidence>
<evidence type="ECO:0000256" key="3">
    <source>
        <dbReference type="ARBA" id="ARBA00022679"/>
    </source>
</evidence>
<accession>A0A2S0HTH5</accession>
<dbReference type="PANTHER" id="PTHR30589">
    <property type="entry name" value="PROLIPOPROTEIN DIACYLGLYCERYL TRANSFERASE"/>
    <property type="match status" value="1"/>
</dbReference>
<keyword evidence="2 7" id="KW-1003">Cell membrane</keyword>
<dbReference type="EC" id="2.5.1.145" evidence="7"/>
<feature type="transmembrane region" description="Helical" evidence="7">
    <location>
        <begin position="247"/>
        <end position="266"/>
    </location>
</feature>
<evidence type="ECO:0000256" key="6">
    <source>
        <dbReference type="ARBA" id="ARBA00023136"/>
    </source>
</evidence>
<keyword evidence="3 7" id="KW-0808">Transferase</keyword>
<name>A0A2S0HTH5_9FLAO</name>
<feature type="binding site" evidence="7">
    <location>
        <position position="150"/>
    </location>
    <ligand>
        <name>a 1,2-diacyl-sn-glycero-3-phospho-(1'-sn-glycerol)</name>
        <dbReference type="ChEBI" id="CHEBI:64716"/>
    </ligand>
</feature>
<organism evidence="8 9">
    <name type="scientific">Pukyongia salina</name>
    <dbReference type="NCBI Taxonomy" id="2094025"/>
    <lineage>
        <taxon>Bacteria</taxon>
        <taxon>Pseudomonadati</taxon>
        <taxon>Bacteroidota</taxon>
        <taxon>Flavobacteriia</taxon>
        <taxon>Flavobacteriales</taxon>
        <taxon>Flavobacteriaceae</taxon>
        <taxon>Pukyongia</taxon>
    </lineage>
</organism>
<dbReference type="HAMAP" id="MF_01147">
    <property type="entry name" value="Lgt"/>
    <property type="match status" value="1"/>
</dbReference>
<dbReference type="GO" id="GO:0008961">
    <property type="term" value="F:phosphatidylglycerol-prolipoprotein diacylglyceryl transferase activity"/>
    <property type="evidence" value="ECO:0007669"/>
    <property type="project" value="UniProtKB-UniRule"/>
</dbReference>
<evidence type="ECO:0000256" key="7">
    <source>
        <dbReference type="HAMAP-Rule" id="MF_01147"/>
    </source>
</evidence>
<comment type="function">
    <text evidence="7">Catalyzes the transfer of the diacylglyceryl group from phosphatidylglycerol to the sulfhydryl group of the N-terminal cysteine of a prolipoprotein, the first step in the formation of mature lipoproteins.</text>
</comment>
<feature type="transmembrane region" description="Helical" evidence="7">
    <location>
        <begin position="286"/>
        <end position="303"/>
    </location>
</feature>
<dbReference type="NCBIfam" id="TIGR00544">
    <property type="entry name" value="lgt"/>
    <property type="match status" value="1"/>
</dbReference>
<dbReference type="EMBL" id="CP027062">
    <property type="protein sequence ID" value="AVI49991.1"/>
    <property type="molecule type" value="Genomic_DNA"/>
</dbReference>